<dbReference type="Proteomes" id="UP001454036">
    <property type="component" value="Unassembled WGS sequence"/>
</dbReference>
<keyword evidence="2" id="KW-1185">Reference proteome</keyword>
<organism evidence="1 2">
    <name type="scientific">Lithospermum erythrorhizon</name>
    <name type="common">Purple gromwell</name>
    <name type="synonym">Lithospermum officinale var. erythrorhizon</name>
    <dbReference type="NCBI Taxonomy" id="34254"/>
    <lineage>
        <taxon>Eukaryota</taxon>
        <taxon>Viridiplantae</taxon>
        <taxon>Streptophyta</taxon>
        <taxon>Embryophyta</taxon>
        <taxon>Tracheophyta</taxon>
        <taxon>Spermatophyta</taxon>
        <taxon>Magnoliopsida</taxon>
        <taxon>eudicotyledons</taxon>
        <taxon>Gunneridae</taxon>
        <taxon>Pentapetalae</taxon>
        <taxon>asterids</taxon>
        <taxon>lamiids</taxon>
        <taxon>Boraginales</taxon>
        <taxon>Boraginaceae</taxon>
        <taxon>Boraginoideae</taxon>
        <taxon>Lithospermeae</taxon>
        <taxon>Lithospermum</taxon>
    </lineage>
</organism>
<accession>A0AAV3NIE6</accession>
<dbReference type="Pfam" id="PF14476">
    <property type="entry name" value="Chloroplast_duf"/>
    <property type="match status" value="1"/>
</dbReference>
<comment type="caution">
    <text evidence="1">The sequence shown here is derived from an EMBL/GenBank/DDBJ whole genome shotgun (WGS) entry which is preliminary data.</text>
</comment>
<dbReference type="InterPro" id="IPR027949">
    <property type="entry name" value="Chloroplast_duf"/>
</dbReference>
<protein>
    <recommendedName>
        <fullName evidence="3">F-box protein</fullName>
    </recommendedName>
</protein>
<dbReference type="AlphaFoldDB" id="A0AAV3NIE6"/>
<dbReference type="EMBL" id="BAABME010000033">
    <property type="protein sequence ID" value="GAA0138733.1"/>
    <property type="molecule type" value="Genomic_DNA"/>
</dbReference>
<dbReference type="PANTHER" id="PTHR33358">
    <property type="entry name" value="F-BOX PROTEIN WITH A DOMAIN PROTEIN"/>
    <property type="match status" value="1"/>
</dbReference>
<reference evidence="1 2" key="1">
    <citation type="submission" date="2024-01" db="EMBL/GenBank/DDBJ databases">
        <title>The complete chloroplast genome sequence of Lithospermum erythrorhizon: insights into the phylogenetic relationship among Boraginaceae species and the maternal lineages of purple gromwells.</title>
        <authorList>
            <person name="Okada T."/>
            <person name="Watanabe K."/>
        </authorList>
    </citation>
    <scope>NUCLEOTIDE SEQUENCE [LARGE SCALE GENOMIC DNA]</scope>
</reference>
<sequence>MGALKTSLVFSFSTSTPRISITKVSISQTPHLPTKRIQFQVSSLNSNDLIDEFKTQSSNLCDSTKMIKPLAKDDIKNQNVVEEMYAILEAVADRVEMHKNIGEQRNNWNQLLLSSVNGMITTGATMAGIGAISGDGAPLLALKSSSTLLYLAATGILMIMNKIQPSQLAEEQRNASRLFKQLQVEIQTTIALKKVNCKDVEIAMENVLALDKAYPLPLLGAMLDKFPKMVEPAVWWPKHVHDLKNQSSNSINSSAKNGWNEMLEDEMRKVMGLIKRNDEEDYIKLAKIALLINNILGRSGPFLTGLAAIGSAFMGPTNSWGVILAIVCGSLGTIVNTIEHGGQVGMVFEMYRSSAGFFRLMEENIETALEEGDGRENGEVFEAKVALQLGRSLSELRELARASRNNPNSKEEFASKLF</sequence>
<evidence type="ECO:0000313" key="2">
    <source>
        <dbReference type="Proteomes" id="UP001454036"/>
    </source>
</evidence>
<evidence type="ECO:0008006" key="3">
    <source>
        <dbReference type="Google" id="ProtNLM"/>
    </source>
</evidence>
<proteinExistence type="predicted"/>
<name>A0AAV3NIE6_LITER</name>
<dbReference type="PANTHER" id="PTHR33358:SF7">
    <property type="entry name" value="F-BOX PROTEIN"/>
    <property type="match status" value="1"/>
</dbReference>
<evidence type="ECO:0000313" key="1">
    <source>
        <dbReference type="EMBL" id="GAA0138733.1"/>
    </source>
</evidence>
<gene>
    <name evidence="1" type="ORF">LIER_00422</name>
</gene>